<feature type="signal peptide" evidence="1">
    <location>
        <begin position="1"/>
        <end position="15"/>
    </location>
</feature>
<organism evidence="2 3">
    <name type="scientific">Cordyceps javanica</name>
    <dbReference type="NCBI Taxonomy" id="43265"/>
    <lineage>
        <taxon>Eukaryota</taxon>
        <taxon>Fungi</taxon>
        <taxon>Dikarya</taxon>
        <taxon>Ascomycota</taxon>
        <taxon>Pezizomycotina</taxon>
        <taxon>Sordariomycetes</taxon>
        <taxon>Hypocreomycetidae</taxon>
        <taxon>Hypocreales</taxon>
        <taxon>Cordycipitaceae</taxon>
        <taxon>Cordyceps</taxon>
    </lineage>
</organism>
<gene>
    <name evidence="2" type="ORF">IF1G_08053</name>
</gene>
<dbReference type="Proteomes" id="UP000315783">
    <property type="component" value="Unassembled WGS sequence"/>
</dbReference>
<sequence>MRVATILAIVSGATALSIRAECPISVGSACAVVTTPVLIFQIPQGCKCEETCSGSVNIGPITAKVKVGA</sequence>
<evidence type="ECO:0000313" key="3">
    <source>
        <dbReference type="Proteomes" id="UP000315783"/>
    </source>
</evidence>
<evidence type="ECO:0000313" key="2">
    <source>
        <dbReference type="EMBL" id="TQV93475.1"/>
    </source>
</evidence>
<dbReference type="OrthoDB" id="4869284at2759"/>
<dbReference type="AlphaFoldDB" id="A0A545UVI5"/>
<evidence type="ECO:0000256" key="1">
    <source>
        <dbReference type="SAM" id="SignalP"/>
    </source>
</evidence>
<keyword evidence="3" id="KW-1185">Reference proteome</keyword>
<comment type="caution">
    <text evidence="2">The sequence shown here is derived from an EMBL/GenBank/DDBJ whole genome shotgun (WGS) entry which is preliminary data.</text>
</comment>
<keyword evidence="1" id="KW-0732">Signal</keyword>
<proteinExistence type="predicted"/>
<dbReference type="EMBL" id="SPUK01000012">
    <property type="protein sequence ID" value="TQV93475.1"/>
    <property type="molecule type" value="Genomic_DNA"/>
</dbReference>
<accession>A0A545UVI5</accession>
<protein>
    <submittedName>
        <fullName evidence="2">Uncharacterized protein</fullName>
    </submittedName>
</protein>
<feature type="chain" id="PRO_5021760780" evidence="1">
    <location>
        <begin position="16"/>
        <end position="69"/>
    </location>
</feature>
<reference evidence="2 3" key="1">
    <citation type="journal article" date="2019" name="Appl. Microbiol. Biotechnol.">
        <title>Genome sequence of Isaria javanica and comparative genome analysis insights into family S53 peptidase evolution in fungal entomopathogens.</title>
        <authorList>
            <person name="Lin R."/>
            <person name="Zhang X."/>
            <person name="Xin B."/>
            <person name="Zou M."/>
            <person name="Gao Y."/>
            <person name="Qin F."/>
            <person name="Hu Q."/>
            <person name="Xie B."/>
            <person name="Cheng X."/>
        </authorList>
    </citation>
    <scope>NUCLEOTIDE SEQUENCE [LARGE SCALE GENOMIC DNA]</scope>
    <source>
        <strain evidence="2 3">IJ1G</strain>
    </source>
</reference>
<name>A0A545UVI5_9HYPO</name>